<evidence type="ECO:0000313" key="3">
    <source>
        <dbReference type="Proteomes" id="UP000674179"/>
    </source>
</evidence>
<dbReference type="KEGG" id="lenr:94172240"/>
<keyword evidence="3" id="KW-1185">Reference proteome</keyword>
<dbReference type="Proteomes" id="UP000674179">
    <property type="component" value="Chromosome 24"/>
</dbReference>
<reference evidence="2 3" key="1">
    <citation type="submission" date="2021-02" db="EMBL/GenBank/DDBJ databases">
        <title>Leishmania (Mundinia) enrietti genome sequencing and assembly.</title>
        <authorList>
            <person name="Almutairi H."/>
            <person name="Gatherer D."/>
        </authorList>
    </citation>
    <scope>NUCLEOTIDE SEQUENCE [LARGE SCALE GENOMIC DNA]</scope>
    <source>
        <strain evidence="2">CUR178</strain>
    </source>
</reference>
<dbReference type="InterPro" id="IPR036291">
    <property type="entry name" value="NAD(P)-bd_dom_sf"/>
</dbReference>
<dbReference type="EMBL" id="JAFHKP010000024">
    <property type="protein sequence ID" value="KAG5478320.1"/>
    <property type="molecule type" value="Genomic_DNA"/>
</dbReference>
<dbReference type="Gene3D" id="3.40.50.720">
    <property type="entry name" value="NAD(P)-binding Rossmann-like Domain"/>
    <property type="match status" value="1"/>
</dbReference>
<evidence type="ECO:0000256" key="1">
    <source>
        <dbReference type="ARBA" id="ARBA00023002"/>
    </source>
</evidence>
<dbReference type="SUPFAM" id="SSF51735">
    <property type="entry name" value="NAD(P)-binding Rossmann-fold domains"/>
    <property type="match status" value="1"/>
</dbReference>
<name>A0A836H674_LEIEN</name>
<dbReference type="Pfam" id="PF00106">
    <property type="entry name" value="adh_short"/>
    <property type="match status" value="1"/>
</dbReference>
<evidence type="ECO:0000313" key="2">
    <source>
        <dbReference type="EMBL" id="KAG5478320.1"/>
    </source>
</evidence>
<comment type="caution">
    <text evidence="2">The sequence shown here is derived from an EMBL/GenBank/DDBJ whole genome shotgun (WGS) entry which is preliminary data.</text>
</comment>
<organism evidence="2 3">
    <name type="scientific">Leishmania enriettii</name>
    <dbReference type="NCBI Taxonomy" id="5663"/>
    <lineage>
        <taxon>Eukaryota</taxon>
        <taxon>Discoba</taxon>
        <taxon>Euglenozoa</taxon>
        <taxon>Kinetoplastea</taxon>
        <taxon>Metakinetoplastina</taxon>
        <taxon>Trypanosomatida</taxon>
        <taxon>Trypanosomatidae</taxon>
        <taxon>Leishmaniinae</taxon>
        <taxon>Leishmania</taxon>
    </lineage>
</organism>
<proteinExistence type="predicted"/>
<dbReference type="PANTHER" id="PTHR43157">
    <property type="entry name" value="PHOSPHATIDYLINOSITOL-GLYCAN BIOSYNTHESIS CLASS F PROTEIN-RELATED"/>
    <property type="match status" value="1"/>
</dbReference>
<dbReference type="PRINTS" id="PR00081">
    <property type="entry name" value="GDHRDH"/>
</dbReference>
<dbReference type="OrthoDB" id="191139at2759"/>
<dbReference type="RefSeq" id="XP_067692785.1">
    <property type="nucleotide sequence ID" value="XM_067836730.1"/>
</dbReference>
<evidence type="ECO:0008006" key="4">
    <source>
        <dbReference type="Google" id="ProtNLM"/>
    </source>
</evidence>
<accession>A0A836H674</accession>
<gene>
    <name evidence="2" type="ORF">CUR178_05035</name>
</gene>
<dbReference type="GeneID" id="94172240"/>
<dbReference type="PANTHER" id="PTHR43157:SF31">
    <property type="entry name" value="PHOSPHATIDYLINOSITOL-GLYCAN BIOSYNTHESIS CLASS F PROTEIN"/>
    <property type="match status" value="1"/>
</dbReference>
<sequence length="556" mass="60576">MYWCRTSTSVAAPGAVSRCSQPAAALTHSQRLVHMPTLTLVHRWMNKVSRGMGSPLMSSPPSSSTSSLVSTATSNDVVEVTLASGSGAAVQQTKLRIARPSPRSISHVKQKPLFPGMYRRVSMFEGEHVYNYGRHTFTIMRDSVAMGIIPAGCIVGCIVNQMPSLPAIPFEVQCVCMVGLFVLSRFMAAGRRNRCTRDLTGRHVVLTGGTSGIGKATAAQLAKMGANVTIIAKDSPHAAAALGYVRSHAKNSEEQQINLHTLNLEDFIAVREYCKRARQSHRSIDILVNAAGVLQQKHVTTRFGDDMQLAINFLGPYLLTEGLLPLVEAARGRIVYVACAAHVGVKGNVVKTYLSGRGVWSPRVADRFDGLEQYGFTKLGNIFHAQQLALRSYPQPEKNSVPSRLTRRQQAIGAAGRRKQPSSRRPAYAAAAEAAAASQASGTGVAADTEIVDIEPRFTCCACSPGGVVTNLYRSIPLAVTFKYLYCLYILVMRTAWEGSQTVVNCCVRDDFKNGGYYMNTRYQPAGLSAAACDVAERDQVMAWVYHKMKPYMKWD</sequence>
<keyword evidence="1" id="KW-0560">Oxidoreductase</keyword>
<dbReference type="GO" id="GO:0016491">
    <property type="term" value="F:oxidoreductase activity"/>
    <property type="evidence" value="ECO:0007669"/>
    <property type="project" value="UniProtKB-KW"/>
</dbReference>
<protein>
    <recommendedName>
        <fullName evidence="4">Short chain dehydrogenase/reductase</fullName>
    </recommendedName>
</protein>
<dbReference type="AlphaFoldDB" id="A0A836H674"/>
<dbReference type="InterPro" id="IPR002347">
    <property type="entry name" value="SDR_fam"/>
</dbReference>